<feature type="region of interest" description="Disordered" evidence="1">
    <location>
        <begin position="1"/>
        <end position="30"/>
    </location>
</feature>
<dbReference type="AlphaFoldDB" id="A0A2L0EI31"/>
<evidence type="ECO:0000256" key="1">
    <source>
        <dbReference type="SAM" id="MobiDB-lite"/>
    </source>
</evidence>
<protein>
    <submittedName>
        <fullName evidence="2">Uncharacterized protein</fullName>
    </submittedName>
</protein>
<name>A0A2L0EI31_SORCE</name>
<organism evidence="2 3">
    <name type="scientific">Sorangium cellulosum</name>
    <name type="common">Polyangium cellulosum</name>
    <dbReference type="NCBI Taxonomy" id="56"/>
    <lineage>
        <taxon>Bacteria</taxon>
        <taxon>Pseudomonadati</taxon>
        <taxon>Myxococcota</taxon>
        <taxon>Polyangia</taxon>
        <taxon>Polyangiales</taxon>
        <taxon>Polyangiaceae</taxon>
        <taxon>Sorangium</taxon>
    </lineage>
</organism>
<sequence length="30" mass="3132">MNIQKIVDAPAPDGAALQDRDARAPRGAGR</sequence>
<evidence type="ECO:0000313" key="3">
    <source>
        <dbReference type="Proteomes" id="UP000238348"/>
    </source>
</evidence>
<evidence type="ECO:0000313" key="2">
    <source>
        <dbReference type="EMBL" id="AUX38935.1"/>
    </source>
</evidence>
<accession>A0A2L0EI31</accession>
<dbReference type="Proteomes" id="UP000238348">
    <property type="component" value="Chromosome"/>
</dbReference>
<gene>
    <name evidence="2" type="ORF">SOCE26_003160</name>
</gene>
<proteinExistence type="predicted"/>
<dbReference type="EMBL" id="CP012673">
    <property type="protein sequence ID" value="AUX38935.1"/>
    <property type="molecule type" value="Genomic_DNA"/>
</dbReference>
<reference evidence="2 3" key="1">
    <citation type="submission" date="2015-09" db="EMBL/GenBank/DDBJ databases">
        <title>Sorangium comparison.</title>
        <authorList>
            <person name="Zaburannyi N."/>
            <person name="Bunk B."/>
            <person name="Overmann J."/>
            <person name="Mueller R."/>
        </authorList>
    </citation>
    <scope>NUCLEOTIDE SEQUENCE [LARGE SCALE GENOMIC DNA]</scope>
    <source>
        <strain evidence="2 3">So ce26</strain>
    </source>
</reference>